<dbReference type="Gene3D" id="1.20.120.520">
    <property type="entry name" value="nmb1532 protein domain like"/>
    <property type="match status" value="1"/>
</dbReference>
<dbReference type="AlphaFoldDB" id="A0A9P9FJ73"/>
<dbReference type="PANTHER" id="PTHR38048">
    <property type="entry name" value="EXPRESSED PROTEIN"/>
    <property type="match status" value="1"/>
</dbReference>
<dbReference type="OrthoDB" id="58416at2759"/>
<reference evidence="2" key="1">
    <citation type="journal article" date="2021" name="Nat. Commun.">
        <title>Genetic determinants of endophytism in the Arabidopsis root mycobiome.</title>
        <authorList>
            <person name="Mesny F."/>
            <person name="Miyauchi S."/>
            <person name="Thiergart T."/>
            <person name="Pickel B."/>
            <person name="Atanasova L."/>
            <person name="Karlsson M."/>
            <person name="Huettel B."/>
            <person name="Barry K.W."/>
            <person name="Haridas S."/>
            <person name="Chen C."/>
            <person name="Bauer D."/>
            <person name="Andreopoulos W."/>
            <person name="Pangilinan J."/>
            <person name="LaButti K."/>
            <person name="Riley R."/>
            <person name="Lipzen A."/>
            <person name="Clum A."/>
            <person name="Drula E."/>
            <person name="Henrissat B."/>
            <person name="Kohler A."/>
            <person name="Grigoriev I.V."/>
            <person name="Martin F.M."/>
            <person name="Hacquard S."/>
        </authorList>
    </citation>
    <scope>NUCLEOTIDE SEQUENCE</scope>
    <source>
        <strain evidence="2">MPI-CAGE-AT-0147</strain>
    </source>
</reference>
<dbReference type="Pfam" id="PF01814">
    <property type="entry name" value="Hemerythrin"/>
    <property type="match status" value="1"/>
</dbReference>
<accession>A0A9P9FJ73</accession>
<evidence type="ECO:0000259" key="1">
    <source>
        <dbReference type="Pfam" id="PF01814"/>
    </source>
</evidence>
<protein>
    <recommendedName>
        <fullName evidence="1">Hemerythrin-like domain-containing protein</fullName>
    </recommendedName>
</protein>
<dbReference type="EMBL" id="JAGMUV010000003">
    <property type="protein sequence ID" value="KAH7165163.1"/>
    <property type="molecule type" value="Genomic_DNA"/>
</dbReference>
<dbReference type="InterPro" id="IPR012312">
    <property type="entry name" value="Hemerythrin-like"/>
</dbReference>
<keyword evidence="3" id="KW-1185">Reference proteome</keyword>
<gene>
    <name evidence="2" type="ORF">EDB81DRAFT_865368</name>
</gene>
<dbReference type="Proteomes" id="UP000738349">
    <property type="component" value="Unassembled WGS sequence"/>
</dbReference>
<evidence type="ECO:0000313" key="2">
    <source>
        <dbReference type="EMBL" id="KAH7165163.1"/>
    </source>
</evidence>
<sequence length="259" mass="29584">MGSSTPKQRADTPLSLIHTPIFLTKKTDMWTEGASHMANLHNAIFRGYNSIYQQAPHVKVADKSDFLGYCKTWCKFVKTHAAEEERKLFPMAEDLLREEVFKHTHEEHDAFVPALGDFAHYLDSLESPQDLSSERMLELMRAFQQPFEDHFRSEIDTIAALASHSNSPELGSKEYIASKARFDKWGQSSVLTGGVTDVAMFLLFNLDRDFEDGLWKNWPEVPGPVRWVGSRVVGRWHGGWWKFASCDADGKRKELYALS</sequence>
<comment type="caution">
    <text evidence="2">The sequence shown here is derived from an EMBL/GenBank/DDBJ whole genome shotgun (WGS) entry which is preliminary data.</text>
</comment>
<dbReference type="InterPro" id="IPR053206">
    <property type="entry name" value="Dimeric_xanthone_biosynth"/>
</dbReference>
<proteinExistence type="predicted"/>
<evidence type="ECO:0000313" key="3">
    <source>
        <dbReference type="Proteomes" id="UP000738349"/>
    </source>
</evidence>
<organism evidence="2 3">
    <name type="scientific">Dactylonectria macrodidyma</name>
    <dbReference type="NCBI Taxonomy" id="307937"/>
    <lineage>
        <taxon>Eukaryota</taxon>
        <taxon>Fungi</taxon>
        <taxon>Dikarya</taxon>
        <taxon>Ascomycota</taxon>
        <taxon>Pezizomycotina</taxon>
        <taxon>Sordariomycetes</taxon>
        <taxon>Hypocreomycetidae</taxon>
        <taxon>Hypocreales</taxon>
        <taxon>Nectriaceae</taxon>
        <taxon>Dactylonectria</taxon>
    </lineage>
</organism>
<feature type="domain" description="Hemerythrin-like" evidence="1">
    <location>
        <begin position="36"/>
        <end position="160"/>
    </location>
</feature>
<dbReference type="PANTHER" id="PTHR38048:SF2">
    <property type="entry name" value="HEMERYTHRIN-LIKE DOMAIN-CONTAINING PROTEIN"/>
    <property type="match status" value="1"/>
</dbReference>
<name>A0A9P9FJ73_9HYPO</name>